<dbReference type="InterPro" id="IPR058031">
    <property type="entry name" value="AAA_lid_NorR"/>
</dbReference>
<dbReference type="InterPro" id="IPR027417">
    <property type="entry name" value="P-loop_NTPase"/>
</dbReference>
<sequence>MLTKTPKLSGLLALKKIVEGTSDCTGQRFFESLVQNLSEVLDVYGVWVTEYLQKENRLRALAFWLDHNFVKEYEYDVRGTPCERVLGTQGICHIPDRVVELFPNDPDLKSWGAVSYLGVALKDMDGRVLGHLSLLDNKPMEEVPEAFAIFKIFASRAAAELLRLRYEKLLTEKEAKLNRLINGACEAIVEFNEQLEVSQVNQQAVETYNIGKENFTGKPISELFDENSLQKLLRSVSVLEQQENFLSSTWMQGQLTCVRANRATFPAEATLSRYKVDREVYFALFVRDIKERLKTQEKLKNLSVEAAMLREKVSARHNGCIIGNSTALLEAVELAEKVAPTNATVLIYGETGTGKGLIARTIHTSSQRKEKPLVTLNCAALPAELIESELFGHVKGAFTGAATTREGRFSLAHNGTIFLDEIGELPLQLQAKLLRVLQEGEFEPVGSCQTQKVNVRVVTATNRDLLLEVGKGQFREDLYYRLNVIPIPVPPLRKRGEDVILLAEAFIRQCAKRMGIPPMLLNEKNKLALRSYHWPGNVRELQNIIERGMIISSDGKLNLIPLIAPASHPTKHRQPEQGTDKILTEEEMKELELKNIMRALEKTHWKVSGKDGAAALLHIPSTTLNSRIMKLGIKHTYR</sequence>
<dbReference type="Gene3D" id="1.10.8.60">
    <property type="match status" value="1"/>
</dbReference>
<name>A0ABP8LKR2_9BACT</name>
<keyword evidence="4" id="KW-0238">DNA-binding</keyword>
<dbReference type="Pfam" id="PF00158">
    <property type="entry name" value="Sigma54_activat"/>
    <property type="match status" value="1"/>
</dbReference>
<dbReference type="InterPro" id="IPR025662">
    <property type="entry name" value="Sigma_54_int_dom_ATP-bd_1"/>
</dbReference>
<dbReference type="SMART" id="SM00065">
    <property type="entry name" value="GAF"/>
    <property type="match status" value="1"/>
</dbReference>
<dbReference type="InterPro" id="IPR003018">
    <property type="entry name" value="GAF"/>
</dbReference>
<dbReference type="Gene3D" id="1.10.10.60">
    <property type="entry name" value="Homeodomain-like"/>
    <property type="match status" value="1"/>
</dbReference>
<evidence type="ECO:0000256" key="2">
    <source>
        <dbReference type="ARBA" id="ARBA00022840"/>
    </source>
</evidence>
<dbReference type="CDD" id="cd00130">
    <property type="entry name" value="PAS"/>
    <property type="match status" value="1"/>
</dbReference>
<dbReference type="InterPro" id="IPR003593">
    <property type="entry name" value="AAA+_ATPase"/>
</dbReference>
<dbReference type="EMBL" id="BAABHC010000007">
    <property type="protein sequence ID" value="GAA4430599.1"/>
    <property type="molecule type" value="Genomic_DNA"/>
</dbReference>
<evidence type="ECO:0000256" key="3">
    <source>
        <dbReference type="ARBA" id="ARBA00023015"/>
    </source>
</evidence>
<keyword evidence="1" id="KW-0547">Nucleotide-binding</keyword>
<evidence type="ECO:0000259" key="7">
    <source>
        <dbReference type="PROSITE" id="PS50045"/>
    </source>
</evidence>
<dbReference type="InterPro" id="IPR025943">
    <property type="entry name" value="Sigma_54_int_dom_ATP-bd_2"/>
</dbReference>
<dbReference type="PROSITE" id="PS00675">
    <property type="entry name" value="SIGMA54_INTERACT_1"/>
    <property type="match status" value="1"/>
</dbReference>
<dbReference type="Pfam" id="PF25601">
    <property type="entry name" value="AAA_lid_14"/>
    <property type="match status" value="1"/>
</dbReference>
<protein>
    <recommendedName>
        <fullName evidence="7">Sigma-54 factor interaction domain-containing protein</fullName>
    </recommendedName>
</protein>
<keyword evidence="9" id="KW-1185">Reference proteome</keyword>
<evidence type="ECO:0000313" key="8">
    <source>
        <dbReference type="EMBL" id="GAA4430599.1"/>
    </source>
</evidence>
<dbReference type="Gene3D" id="3.30.450.20">
    <property type="entry name" value="PAS domain"/>
    <property type="match status" value="1"/>
</dbReference>
<dbReference type="PANTHER" id="PTHR32071:SF117">
    <property type="entry name" value="PTS-DEPENDENT DIHYDROXYACETONE KINASE OPERON REGULATORY PROTEIN-RELATED"/>
    <property type="match status" value="1"/>
</dbReference>
<keyword evidence="2" id="KW-0067">ATP-binding</keyword>
<evidence type="ECO:0000256" key="4">
    <source>
        <dbReference type="ARBA" id="ARBA00023125"/>
    </source>
</evidence>
<organism evidence="8 9">
    <name type="scientific">Pontibacter saemangeumensis</name>
    <dbReference type="NCBI Taxonomy" id="1084525"/>
    <lineage>
        <taxon>Bacteria</taxon>
        <taxon>Pseudomonadati</taxon>
        <taxon>Bacteroidota</taxon>
        <taxon>Cytophagia</taxon>
        <taxon>Cytophagales</taxon>
        <taxon>Hymenobacteraceae</taxon>
        <taxon>Pontibacter</taxon>
    </lineage>
</organism>
<feature type="domain" description="Sigma-54 factor interaction" evidence="7">
    <location>
        <begin position="321"/>
        <end position="550"/>
    </location>
</feature>
<dbReference type="Proteomes" id="UP001500552">
    <property type="component" value="Unassembled WGS sequence"/>
</dbReference>
<dbReference type="PROSITE" id="PS00688">
    <property type="entry name" value="SIGMA54_INTERACT_3"/>
    <property type="match status" value="1"/>
</dbReference>
<accession>A0ABP8LKR2</accession>
<comment type="caution">
    <text evidence="8">The sequence shown here is derived from an EMBL/GenBank/DDBJ whole genome shotgun (WGS) entry which is preliminary data.</text>
</comment>
<gene>
    <name evidence="8" type="ORF">GCM10023188_17410</name>
</gene>
<dbReference type="Pfam" id="PF13426">
    <property type="entry name" value="PAS_9"/>
    <property type="match status" value="1"/>
</dbReference>
<dbReference type="SUPFAM" id="SSF55785">
    <property type="entry name" value="PYP-like sensor domain (PAS domain)"/>
    <property type="match status" value="1"/>
</dbReference>
<dbReference type="InterPro" id="IPR029016">
    <property type="entry name" value="GAF-like_dom_sf"/>
</dbReference>
<dbReference type="InterPro" id="IPR002078">
    <property type="entry name" value="Sigma_54_int"/>
</dbReference>
<dbReference type="InterPro" id="IPR000014">
    <property type="entry name" value="PAS"/>
</dbReference>
<evidence type="ECO:0000256" key="5">
    <source>
        <dbReference type="ARBA" id="ARBA00023159"/>
    </source>
</evidence>
<dbReference type="PROSITE" id="PS00676">
    <property type="entry name" value="SIGMA54_INTERACT_2"/>
    <property type="match status" value="1"/>
</dbReference>
<dbReference type="InterPro" id="IPR035965">
    <property type="entry name" value="PAS-like_dom_sf"/>
</dbReference>
<evidence type="ECO:0000256" key="6">
    <source>
        <dbReference type="ARBA" id="ARBA00023163"/>
    </source>
</evidence>
<dbReference type="SUPFAM" id="SSF55781">
    <property type="entry name" value="GAF domain-like"/>
    <property type="match status" value="1"/>
</dbReference>
<keyword evidence="6" id="KW-0804">Transcription</keyword>
<dbReference type="SUPFAM" id="SSF52540">
    <property type="entry name" value="P-loop containing nucleoside triphosphate hydrolases"/>
    <property type="match status" value="1"/>
</dbReference>
<dbReference type="Gene3D" id="3.40.50.300">
    <property type="entry name" value="P-loop containing nucleotide triphosphate hydrolases"/>
    <property type="match status" value="1"/>
</dbReference>
<dbReference type="InterPro" id="IPR025944">
    <property type="entry name" value="Sigma_54_int_dom_CS"/>
</dbReference>
<keyword evidence="3" id="KW-0805">Transcription regulation</keyword>
<proteinExistence type="predicted"/>
<dbReference type="NCBIfam" id="TIGR00229">
    <property type="entry name" value="sensory_box"/>
    <property type="match status" value="1"/>
</dbReference>
<reference evidence="9" key="1">
    <citation type="journal article" date="2019" name="Int. J. Syst. Evol. Microbiol.">
        <title>The Global Catalogue of Microorganisms (GCM) 10K type strain sequencing project: providing services to taxonomists for standard genome sequencing and annotation.</title>
        <authorList>
            <consortium name="The Broad Institute Genomics Platform"/>
            <consortium name="The Broad Institute Genome Sequencing Center for Infectious Disease"/>
            <person name="Wu L."/>
            <person name="Ma J."/>
        </authorList>
    </citation>
    <scope>NUCLEOTIDE SEQUENCE [LARGE SCALE GENOMIC DNA]</scope>
    <source>
        <strain evidence="9">JCM 17926</strain>
    </source>
</reference>
<keyword evidence="5" id="KW-0010">Activator</keyword>
<evidence type="ECO:0000313" key="9">
    <source>
        <dbReference type="Proteomes" id="UP001500552"/>
    </source>
</evidence>
<dbReference type="PANTHER" id="PTHR32071">
    <property type="entry name" value="TRANSCRIPTIONAL REGULATORY PROTEIN"/>
    <property type="match status" value="1"/>
</dbReference>
<dbReference type="CDD" id="cd00009">
    <property type="entry name" value="AAA"/>
    <property type="match status" value="1"/>
</dbReference>
<dbReference type="SMART" id="SM00382">
    <property type="entry name" value="AAA"/>
    <property type="match status" value="1"/>
</dbReference>
<dbReference type="Gene3D" id="3.30.450.40">
    <property type="match status" value="1"/>
</dbReference>
<dbReference type="PROSITE" id="PS50045">
    <property type="entry name" value="SIGMA54_INTERACT_4"/>
    <property type="match status" value="1"/>
</dbReference>
<evidence type="ECO:0000256" key="1">
    <source>
        <dbReference type="ARBA" id="ARBA00022741"/>
    </source>
</evidence>